<dbReference type="EMBL" id="JAUCMV010000001">
    <property type="protein sequence ID" value="KAK0429016.1"/>
    <property type="molecule type" value="Genomic_DNA"/>
</dbReference>
<name>A0AA39MBT1_9BILA</name>
<accession>A0AA39MBT1</accession>
<dbReference type="AlphaFoldDB" id="A0AA39MBT1"/>
<keyword evidence="4 7" id="KW-0732">Signal</keyword>
<evidence type="ECO:0000256" key="3">
    <source>
        <dbReference type="ARBA" id="ARBA00022525"/>
    </source>
</evidence>
<evidence type="ECO:0000256" key="6">
    <source>
        <dbReference type="ARBA" id="ARBA00023121"/>
    </source>
</evidence>
<comment type="subcellular location">
    <subcellularLocation>
        <location evidence="1">Secreted</location>
    </subcellularLocation>
</comment>
<dbReference type="Pfam" id="PF05823">
    <property type="entry name" value="Gp-FAR-1"/>
    <property type="match status" value="1"/>
</dbReference>
<feature type="chain" id="PRO_5041362902" description="Fatty-acid and retinol-binding protein 1" evidence="7">
    <location>
        <begin position="17"/>
        <end position="226"/>
    </location>
</feature>
<comment type="caution">
    <text evidence="8">The sequence shown here is derived from an EMBL/GenBank/DDBJ whole genome shotgun (WGS) entry which is preliminary data.</text>
</comment>
<keyword evidence="5" id="KW-0175">Coiled coil</keyword>
<keyword evidence="6" id="KW-0446">Lipid-binding</keyword>
<evidence type="ECO:0000256" key="1">
    <source>
        <dbReference type="ARBA" id="ARBA00004613"/>
    </source>
</evidence>
<dbReference type="Proteomes" id="UP001175271">
    <property type="component" value="Unassembled WGS sequence"/>
</dbReference>
<evidence type="ECO:0000313" key="8">
    <source>
        <dbReference type="EMBL" id="KAK0429016.1"/>
    </source>
</evidence>
<evidence type="ECO:0000256" key="2">
    <source>
        <dbReference type="ARBA" id="ARBA00006648"/>
    </source>
</evidence>
<feature type="signal peptide" evidence="7">
    <location>
        <begin position="1"/>
        <end position="16"/>
    </location>
</feature>
<dbReference type="GO" id="GO:0005576">
    <property type="term" value="C:extracellular region"/>
    <property type="evidence" value="ECO:0007669"/>
    <property type="project" value="UniProtKB-SubCell"/>
</dbReference>
<evidence type="ECO:0000256" key="7">
    <source>
        <dbReference type="SAM" id="SignalP"/>
    </source>
</evidence>
<gene>
    <name evidence="8" type="ORF">QR680_011136</name>
</gene>
<evidence type="ECO:0000256" key="4">
    <source>
        <dbReference type="ARBA" id="ARBA00022729"/>
    </source>
</evidence>
<evidence type="ECO:0000256" key="5">
    <source>
        <dbReference type="ARBA" id="ARBA00023054"/>
    </source>
</evidence>
<proteinExistence type="inferred from homology"/>
<protein>
    <recommendedName>
        <fullName evidence="10">Fatty-acid and retinol-binding protein 1</fullName>
    </recommendedName>
</protein>
<keyword evidence="3" id="KW-0964">Secreted</keyword>
<comment type="similarity">
    <text evidence="2">Belongs to the fatty-acid and retinol-binding protein (FARBP) family.</text>
</comment>
<evidence type="ECO:0000313" key="9">
    <source>
        <dbReference type="Proteomes" id="UP001175271"/>
    </source>
</evidence>
<dbReference type="Gene3D" id="1.20.120.1100">
    <property type="match status" value="1"/>
</dbReference>
<dbReference type="GO" id="GO:0008289">
    <property type="term" value="F:lipid binding"/>
    <property type="evidence" value="ECO:0007669"/>
    <property type="project" value="UniProtKB-KW"/>
</dbReference>
<sequence>MKTIILLIVLVGVSVAAPISTLYNLDDPAFSSKENFEKYLRKVQSVLDDYKDVIIPKEIYKLMKSLTVDDYEPLKMINTMRANADMGDMSGALLKARMLKAVHPELYKRLEIAGIGLLRRLQKLFTSTKARIINIFFLVNHIKKSQMKVGKIIINYYLSWPKENKDDLEQIFPKLSSQLEQLFEIAEEDRTFKYPEGAIDCTVEGEKPFLCTFLLDAANNDLTELK</sequence>
<organism evidence="8 9">
    <name type="scientific">Steinernema hermaphroditum</name>
    <dbReference type="NCBI Taxonomy" id="289476"/>
    <lineage>
        <taxon>Eukaryota</taxon>
        <taxon>Metazoa</taxon>
        <taxon>Ecdysozoa</taxon>
        <taxon>Nematoda</taxon>
        <taxon>Chromadorea</taxon>
        <taxon>Rhabditida</taxon>
        <taxon>Tylenchina</taxon>
        <taxon>Panagrolaimomorpha</taxon>
        <taxon>Strongyloidoidea</taxon>
        <taxon>Steinernematidae</taxon>
        <taxon>Steinernema</taxon>
    </lineage>
</organism>
<dbReference type="InterPro" id="IPR008632">
    <property type="entry name" value="Gp-FAR-1"/>
</dbReference>
<reference evidence="8" key="1">
    <citation type="submission" date="2023-06" db="EMBL/GenBank/DDBJ databases">
        <title>Genomic analysis of the entomopathogenic nematode Steinernema hermaphroditum.</title>
        <authorList>
            <person name="Schwarz E.M."/>
            <person name="Heppert J.K."/>
            <person name="Baniya A."/>
            <person name="Schwartz H.T."/>
            <person name="Tan C.-H."/>
            <person name="Antoshechkin I."/>
            <person name="Sternberg P.W."/>
            <person name="Goodrich-Blair H."/>
            <person name="Dillman A.R."/>
        </authorList>
    </citation>
    <scope>NUCLEOTIDE SEQUENCE</scope>
    <source>
        <strain evidence="8">PS9179</strain>
        <tissue evidence="8">Whole animal</tissue>
    </source>
</reference>
<keyword evidence="9" id="KW-1185">Reference proteome</keyword>
<evidence type="ECO:0008006" key="10">
    <source>
        <dbReference type="Google" id="ProtNLM"/>
    </source>
</evidence>